<feature type="compositionally biased region" description="Acidic residues" evidence="18">
    <location>
        <begin position="1146"/>
        <end position="1161"/>
    </location>
</feature>
<evidence type="ECO:0000259" key="20">
    <source>
        <dbReference type="PROSITE" id="PS50023"/>
    </source>
</evidence>
<feature type="compositionally biased region" description="Acidic residues" evidence="18">
    <location>
        <begin position="1683"/>
        <end position="1693"/>
    </location>
</feature>
<dbReference type="InterPro" id="IPR036188">
    <property type="entry name" value="FAD/NAD-bd_sf"/>
</dbReference>
<dbReference type="InterPro" id="IPR036872">
    <property type="entry name" value="CH_dom_sf"/>
</dbReference>
<dbReference type="Pfam" id="PF12130">
    <property type="entry name" value="bMERB_dom"/>
    <property type="match status" value="1"/>
</dbReference>
<feature type="compositionally biased region" description="Basic residues" evidence="18">
    <location>
        <begin position="633"/>
        <end position="642"/>
    </location>
</feature>
<protein>
    <recommendedName>
        <fullName evidence="4">F-actin monooxygenase</fullName>
        <ecNumber evidence="4">1.14.13.225</ecNumber>
    </recommendedName>
</protein>
<sequence length="2166" mass="245245">MDYHNGNEEDADSLFDNFLKASTCKSILHTFHQLCDEIGLKHTHHHHFYRHLSSRLTSWKAQWLWAKLNKRQSLKEYRRGEACRNTRVLVIGGGPCGLRVAIEAAFLGCKVVVVEKRDSFSRNNVLHLWPYLITDLKNLGAKKFFGKFCAGAIDHISIRQLQCILMKVALIVGVEIHVNVAFEGLREPPADQMEDHKIGWRCNCDPPDHVVSEYEFDVLIGADGKRNTLQGFKRKEFRGKLAIAITANFINRNTQEEARVEEISGVAFIFNQKFFKDLNKETGIDLENIVYYKDDTHYFVMTAKKSSLLDKGVLLVDHADTAKLLASDNVDRNALLEYAKEAADFSTDHQLPNLEYAINHYRQQDVAMFDFTSMFQAINASRVIERNDHRLLMGLVGDSLIEPFWPTGSGCARGFLGAFDMAWMIRSWASGKMTPLQVVAERESIYQLLSQTTPENISKNFNEYSIDPNTRYPNLNAKLLKTDQVRHLYDCGDITYTDEILDNPSKKFRGEEIIDSYSLLHWCQRVLNHKYRNVHIIDFTSSWRSGLALCALIHAFKPSLIDLNSLNSLEIAQNNQLAFDVAQRELGISPPMAGVEMEGCDTPDKLTMVSYLSQFYDKFRRERNPSIESPHRDVHKSHKSPLHRTLLQKIRNSAKFTRSKKKKEEDKNEYNVSLSKRKHEQNDINQNGDVRLTKYNKLPMDEIATKLTVDNVKKDVAKTTNDPQPQVNVSAMAEILTSKFKGLNQQPAPSAAKAKARSTGVLLAAQPESEICYFCKKRVYIMERMTAENVFFHRGCLKCDFCLCGLRVNNYSCERSPTGKVTFYCFRHSRPEMRLGRSRRKRAYLDDEENSKENIPKLVVDASQSPKLSPRKDGSPRKIPAPLSPPLQPEVDLSKPKRTPERIEFENSIDGMPEVDPEEELLEHNLRASISADGILGNDYEQDDMDSDSESSDDEELQEAVESTYGHNVSKDLTIEEALAVVKTLKRRSHENLIEAVEMEDEEMDDEEVEEEEDEDDEEDEESDNEDETSDTEDADVEKTSPDLSLNLPSNDNQTIKAQKNARLNFFTTPPEPVRLDPFKMFGMGKKAEEKVEETTDGAVNNNVVKENMHEEAEMMVEEDVQEEEFKLEDKIEVSTTIEKKTDSEKELDDEEDDVFEDDDDKVAMSIQMERILADIEHKSSVSDNGENNRSSASDALDVKSSTSEVGERSSSSSEVELSDSEEGLGEGKDGEGTKEYIGSGETERAVLQSVQEMKSSSSTSESSHSTHQAVLSSIERMEEPENQEIEREFNSIDDRFVTKGRGSSRKQKQKRVHRNSFGSDSSFTISTPSESLRSSLSSLVENIQAADDAADKPDPDFIKDYCLTLSQVLDEEVDEEIVPPGSEDGPRRGSSLGSEDTPRPEVSPLDDTLVGEEETLTSPRRGRKSSSMYVTPNQSVSEERFHSISDVEQDLMESKVGISQSAIDSEQNDRQSFDSDMRTDVLPNASSEDARSQNSEIEIDSEKTTNDTMSGSMDTKYNSDGSTWRPLPPLPKEALDKVKKDKSSKKKKLPVVSDKQESGRKLPDISNLKSKNSSGFQSNFMKQHLGSPTGTDSSEKDGSGSPEVIKKGNKDGGKSEANKKKKISVDHAKLRSVNSVDNDSSSQNESIPGMKKIRVDTQLRERVKAEPVKTPISASHHIDDIPFADDSEDDMLQEFKTPATSVKTKPPREENMGKDVRKRILPLPPKSETSKKKSSAIQGNAGPDTIRQKTKADIESAREIAREKARLKSDEELGLMNMGYTPRKNYKTSTSCTPSTSDFPTDSDDAEKILHSTPIVDKTELPPVSGKSTTKKKKKFSLFPPKKSPEKNSKGLKDNRSSSNDTLEEKSPKKKKKTPKSDKKKKHMSESALEHLDKGLSELNLHGVTPRFTGDPHDKHSLKRRPGFAVRRTMPPKANLDEFSDSDESHYEGHLDTLTRRHGKERRTMSEDELNMRIAKRVQSAARKQMKQREQKRLRMAQEIQRQLEEVDVKQRDLEEKGVIVEKALRGEGPDAGREEAELMQEWFQLVYEKNALVRYESELMVNAQYMELEDRHGRLEQALREKMAVTGLDKTAQQAAEEKRVLDELLEVVEERNKLVAMLEEDRVREQEEDRDLRKMMQSKGFDLLPNDYTNKIKYSSGLFPLSC</sequence>
<dbReference type="InterPro" id="IPR022735">
    <property type="entry name" value="bMERB_dom"/>
</dbReference>
<organism evidence="22 23">
    <name type="scientific">Pinctada imbricata</name>
    <name type="common">Atlantic pearl-oyster</name>
    <name type="synonym">Pinctada martensii</name>
    <dbReference type="NCBI Taxonomy" id="66713"/>
    <lineage>
        <taxon>Eukaryota</taxon>
        <taxon>Metazoa</taxon>
        <taxon>Spiralia</taxon>
        <taxon>Lophotrochozoa</taxon>
        <taxon>Mollusca</taxon>
        <taxon>Bivalvia</taxon>
        <taxon>Autobranchia</taxon>
        <taxon>Pteriomorphia</taxon>
        <taxon>Pterioida</taxon>
        <taxon>Pterioidea</taxon>
        <taxon>Pteriidae</taxon>
        <taxon>Pinctada</taxon>
    </lineage>
</organism>
<keyword evidence="11" id="KW-0560">Oxidoreductase</keyword>
<evidence type="ECO:0000313" key="22">
    <source>
        <dbReference type="EMBL" id="KAK3096429.1"/>
    </source>
</evidence>
<evidence type="ECO:0000259" key="21">
    <source>
        <dbReference type="PROSITE" id="PS51848"/>
    </source>
</evidence>
<feature type="compositionally biased region" description="Basic and acidic residues" evidence="18">
    <location>
        <begin position="1707"/>
        <end position="1716"/>
    </location>
</feature>
<dbReference type="CDD" id="cd22198">
    <property type="entry name" value="CH_MICAL_EHBP-like"/>
    <property type="match status" value="1"/>
</dbReference>
<evidence type="ECO:0000256" key="9">
    <source>
        <dbReference type="ARBA" id="ARBA00022833"/>
    </source>
</evidence>
<dbReference type="SUPFAM" id="SSF47576">
    <property type="entry name" value="Calponin-homology domain, CH-domain"/>
    <property type="match status" value="1"/>
</dbReference>
<evidence type="ECO:0000256" key="4">
    <source>
        <dbReference type="ARBA" id="ARBA00012709"/>
    </source>
</evidence>
<keyword evidence="10" id="KW-0521">NADP</keyword>
<feature type="coiled-coil region" evidence="17">
    <location>
        <begin position="1987"/>
        <end position="2018"/>
    </location>
</feature>
<evidence type="ECO:0000256" key="18">
    <source>
        <dbReference type="SAM" id="MobiDB-lite"/>
    </source>
</evidence>
<dbReference type="InterPro" id="IPR001781">
    <property type="entry name" value="Znf_LIM"/>
</dbReference>
<keyword evidence="8" id="KW-0274">FAD</keyword>
<dbReference type="SMART" id="SM00033">
    <property type="entry name" value="CH"/>
    <property type="match status" value="1"/>
</dbReference>
<dbReference type="FunFam" id="3.50.50.60:FF:000004">
    <property type="entry name" value="protein-methionine sulfoxide oxidase MICAL2 isoform X1"/>
    <property type="match status" value="1"/>
</dbReference>
<feature type="region of interest" description="Disordered" evidence="18">
    <location>
        <begin position="855"/>
        <end position="915"/>
    </location>
</feature>
<feature type="compositionally biased region" description="Basic and acidic residues" evidence="18">
    <location>
        <begin position="1226"/>
        <end position="1235"/>
    </location>
</feature>
<feature type="domain" description="Calponin-homology (CH)" evidence="19">
    <location>
        <begin position="513"/>
        <end position="620"/>
    </location>
</feature>
<feature type="compositionally biased region" description="Basic and acidic residues" evidence="18">
    <location>
        <begin position="1594"/>
        <end position="1630"/>
    </location>
</feature>
<keyword evidence="7 16" id="KW-0479">Metal-binding</keyword>
<evidence type="ECO:0000256" key="10">
    <source>
        <dbReference type="ARBA" id="ARBA00022857"/>
    </source>
</evidence>
<keyword evidence="6" id="KW-0285">Flavoprotein</keyword>
<evidence type="ECO:0000256" key="13">
    <source>
        <dbReference type="ARBA" id="ARBA00023038"/>
    </source>
</evidence>
<feature type="compositionally biased region" description="Polar residues" evidence="18">
    <location>
        <begin position="1507"/>
        <end position="1523"/>
    </location>
</feature>
<feature type="compositionally biased region" description="Basic and acidic residues" evidence="18">
    <location>
        <begin position="1844"/>
        <end position="1857"/>
    </location>
</feature>
<dbReference type="GO" id="GO:0120501">
    <property type="term" value="F:F-actin monooxygenase activity"/>
    <property type="evidence" value="ECO:0007669"/>
    <property type="project" value="UniProtKB-EC"/>
</dbReference>
<comment type="catalytic activity">
    <reaction evidence="15">
        <text>L-methionyl-[F-actin] + NADPH + O2 + H(+) = L-methionyl-(R)-S-oxide-[F-actin] + NADP(+) + H2O</text>
        <dbReference type="Rhea" id="RHEA:51308"/>
        <dbReference type="Rhea" id="RHEA-COMP:12953"/>
        <dbReference type="Rhea" id="RHEA-COMP:12956"/>
        <dbReference type="ChEBI" id="CHEBI:15377"/>
        <dbReference type="ChEBI" id="CHEBI:15378"/>
        <dbReference type="ChEBI" id="CHEBI:15379"/>
        <dbReference type="ChEBI" id="CHEBI:16044"/>
        <dbReference type="ChEBI" id="CHEBI:45764"/>
        <dbReference type="ChEBI" id="CHEBI:57783"/>
        <dbReference type="ChEBI" id="CHEBI:58349"/>
        <dbReference type="EC" id="1.14.13.225"/>
    </reaction>
</comment>
<dbReference type="GO" id="GO:0005737">
    <property type="term" value="C:cytoplasm"/>
    <property type="evidence" value="ECO:0007669"/>
    <property type="project" value="UniProtKB-SubCell"/>
</dbReference>
<evidence type="ECO:0000256" key="5">
    <source>
        <dbReference type="ARBA" id="ARBA00022490"/>
    </source>
</evidence>
<keyword evidence="14" id="KW-0009">Actin-binding</keyword>
<feature type="compositionally biased region" description="Polar residues" evidence="18">
    <location>
        <begin position="1182"/>
        <end position="1194"/>
    </location>
</feature>
<keyword evidence="12" id="KW-0503">Monooxygenase</keyword>
<feature type="compositionally biased region" description="Low complexity" evidence="18">
    <location>
        <begin position="1256"/>
        <end position="1268"/>
    </location>
</feature>
<dbReference type="PROSITE" id="PS51848">
    <property type="entry name" value="BMERB"/>
    <property type="match status" value="1"/>
</dbReference>
<accession>A0AA88Y840</accession>
<dbReference type="PROSITE" id="PS50021">
    <property type="entry name" value="CH"/>
    <property type="match status" value="1"/>
</dbReference>
<evidence type="ECO:0000256" key="3">
    <source>
        <dbReference type="ARBA" id="ARBA00008223"/>
    </source>
</evidence>
<evidence type="ECO:0000256" key="15">
    <source>
        <dbReference type="ARBA" id="ARBA00049522"/>
    </source>
</evidence>
<evidence type="ECO:0000313" key="23">
    <source>
        <dbReference type="Proteomes" id="UP001186944"/>
    </source>
</evidence>
<feature type="compositionally biased region" description="Low complexity" evidence="18">
    <location>
        <begin position="1789"/>
        <end position="1801"/>
    </location>
</feature>
<comment type="subcellular location">
    <subcellularLocation>
        <location evidence="2">Cytoplasm</location>
    </subcellularLocation>
</comment>
<dbReference type="EMBL" id="VSWD01000007">
    <property type="protein sequence ID" value="KAK3096429.1"/>
    <property type="molecule type" value="Genomic_DNA"/>
</dbReference>
<dbReference type="Pfam" id="PF25413">
    <property type="entry name" value="Rossman_Mical"/>
    <property type="match status" value="1"/>
</dbReference>
<evidence type="ECO:0000256" key="6">
    <source>
        <dbReference type="ARBA" id="ARBA00022630"/>
    </source>
</evidence>
<feature type="compositionally biased region" description="Low complexity" evidence="18">
    <location>
        <begin position="1201"/>
        <end position="1216"/>
    </location>
</feature>
<feature type="compositionally biased region" description="Basic residues" evidence="18">
    <location>
        <begin position="1869"/>
        <end position="1884"/>
    </location>
</feature>
<evidence type="ECO:0000256" key="8">
    <source>
        <dbReference type="ARBA" id="ARBA00022827"/>
    </source>
</evidence>
<evidence type="ECO:0000256" key="2">
    <source>
        <dbReference type="ARBA" id="ARBA00004496"/>
    </source>
</evidence>
<dbReference type="GO" id="GO:0003779">
    <property type="term" value="F:actin binding"/>
    <property type="evidence" value="ECO:0007669"/>
    <property type="project" value="UniProtKB-KW"/>
</dbReference>
<dbReference type="SUPFAM" id="SSF57716">
    <property type="entry name" value="Glucocorticoid receptor-like (DNA-binding domain)"/>
    <property type="match status" value="1"/>
</dbReference>
<evidence type="ECO:0000256" key="12">
    <source>
        <dbReference type="ARBA" id="ARBA00023033"/>
    </source>
</evidence>
<evidence type="ECO:0000256" key="14">
    <source>
        <dbReference type="ARBA" id="ARBA00023203"/>
    </source>
</evidence>
<dbReference type="GO" id="GO:0046872">
    <property type="term" value="F:metal ion binding"/>
    <property type="evidence" value="ECO:0007669"/>
    <property type="project" value="UniProtKB-KW"/>
</dbReference>
<dbReference type="InterPro" id="IPR003953">
    <property type="entry name" value="FAD-dep_OxRdtase_2_FAD-bd"/>
</dbReference>
<feature type="compositionally biased region" description="Polar residues" evidence="18">
    <location>
        <begin position="1042"/>
        <end position="1058"/>
    </location>
</feature>
<gene>
    <name evidence="22" type="ORF">FSP39_000031</name>
</gene>
<evidence type="ECO:0000256" key="11">
    <source>
        <dbReference type="ARBA" id="ARBA00023002"/>
    </source>
</evidence>
<evidence type="ECO:0000256" key="17">
    <source>
        <dbReference type="SAM" id="Coils"/>
    </source>
</evidence>
<keyword evidence="23" id="KW-1185">Reference proteome</keyword>
<feature type="domain" description="LIM zinc-binding" evidence="20">
    <location>
        <begin position="770"/>
        <end position="835"/>
    </location>
</feature>
<feature type="compositionally biased region" description="Polar residues" evidence="18">
    <location>
        <begin position="1317"/>
        <end position="1326"/>
    </location>
</feature>
<dbReference type="PANTHER" id="PTHR23167">
    <property type="entry name" value="CALPONIN HOMOLOGY DOMAIN-CONTAINING PROTEIN DDB_G0272472-RELATED"/>
    <property type="match status" value="1"/>
</dbReference>
<dbReference type="Pfam" id="PF00307">
    <property type="entry name" value="CH"/>
    <property type="match status" value="1"/>
</dbReference>
<dbReference type="Proteomes" id="UP001186944">
    <property type="component" value="Unassembled WGS sequence"/>
</dbReference>
<dbReference type="PROSITE" id="PS50023">
    <property type="entry name" value="LIM_DOMAIN_2"/>
    <property type="match status" value="1"/>
</dbReference>
<feature type="compositionally biased region" description="Basic and acidic residues" evidence="18">
    <location>
        <begin position="1468"/>
        <end position="1480"/>
    </location>
</feature>
<feature type="compositionally biased region" description="Basic and acidic residues" evidence="18">
    <location>
        <begin position="1555"/>
        <end position="1564"/>
    </location>
</feature>
<comment type="similarity">
    <text evidence="3">Belongs to the Mical family.</text>
</comment>
<dbReference type="SUPFAM" id="SSF51905">
    <property type="entry name" value="FAD/NAD(P)-binding domain"/>
    <property type="match status" value="1"/>
</dbReference>
<feature type="compositionally biased region" description="Basic and acidic residues" evidence="18">
    <location>
        <begin position="1276"/>
        <end position="1298"/>
    </location>
</feature>
<feature type="region of interest" description="Disordered" evidence="18">
    <location>
        <begin position="1118"/>
        <end position="1162"/>
    </location>
</feature>
<feature type="compositionally biased region" description="Low complexity" evidence="18">
    <location>
        <begin position="1633"/>
        <end position="1643"/>
    </location>
</feature>
<keyword evidence="5" id="KW-0963">Cytoplasm</keyword>
<feature type="compositionally biased region" description="Acidic residues" evidence="18">
    <location>
        <begin position="940"/>
        <end position="959"/>
    </location>
</feature>
<dbReference type="Gene3D" id="3.50.50.60">
    <property type="entry name" value="FAD/NAD(P)-binding domain"/>
    <property type="match status" value="1"/>
</dbReference>
<dbReference type="InterPro" id="IPR001715">
    <property type="entry name" value="CH_dom"/>
</dbReference>
<dbReference type="InterPro" id="IPR057494">
    <property type="entry name" value="Rossman_Mical"/>
</dbReference>
<reference evidence="22" key="1">
    <citation type="submission" date="2019-08" db="EMBL/GenBank/DDBJ databases">
        <title>The improved chromosome-level genome for the pearl oyster Pinctada fucata martensii using PacBio sequencing and Hi-C.</title>
        <authorList>
            <person name="Zheng Z."/>
        </authorList>
    </citation>
    <scope>NUCLEOTIDE SEQUENCE</scope>
    <source>
        <strain evidence="22">ZZ-2019</strain>
        <tissue evidence="22">Adductor muscle</tissue>
    </source>
</reference>
<dbReference type="Gene3D" id="2.10.110.10">
    <property type="entry name" value="Cysteine Rich Protein"/>
    <property type="match status" value="1"/>
</dbReference>
<dbReference type="InterPro" id="IPR050540">
    <property type="entry name" value="F-actin_Monoox_Mical"/>
</dbReference>
<feature type="compositionally biased region" description="Basic and acidic residues" evidence="18">
    <location>
        <begin position="1885"/>
        <end position="1897"/>
    </location>
</feature>
<evidence type="ECO:0000256" key="16">
    <source>
        <dbReference type="PROSITE-ProRule" id="PRU00125"/>
    </source>
</evidence>
<feature type="compositionally biased region" description="Basic and acidic residues" evidence="18">
    <location>
        <begin position="1124"/>
        <end position="1145"/>
    </location>
</feature>
<dbReference type="EC" id="1.14.13.225" evidence="4"/>
<feature type="compositionally biased region" description="Polar residues" evidence="18">
    <location>
        <begin position="1568"/>
        <end position="1593"/>
    </location>
</feature>
<feature type="compositionally biased region" description="Acidic residues" evidence="18">
    <location>
        <begin position="997"/>
        <end position="1036"/>
    </location>
</feature>
<dbReference type="PANTHER" id="PTHR23167:SF54">
    <property type="entry name" value="[F-ACTIN]-MONOOXYGENASE MICAL"/>
    <property type="match status" value="1"/>
</dbReference>
<feature type="compositionally biased region" description="Basic and acidic residues" evidence="18">
    <location>
        <begin position="1747"/>
        <end position="1772"/>
    </location>
</feature>
<evidence type="ECO:0000256" key="7">
    <source>
        <dbReference type="ARBA" id="ARBA00022723"/>
    </source>
</evidence>
<feature type="region of interest" description="Disordered" evidence="18">
    <location>
        <begin position="626"/>
        <end position="681"/>
    </location>
</feature>
<feature type="compositionally biased region" description="Basic and acidic residues" evidence="18">
    <location>
        <begin position="1654"/>
        <end position="1668"/>
    </location>
</feature>
<feature type="region of interest" description="Disordered" evidence="18">
    <location>
        <begin position="931"/>
        <end position="1079"/>
    </location>
</feature>
<evidence type="ECO:0000259" key="19">
    <source>
        <dbReference type="PROSITE" id="PS50021"/>
    </source>
</evidence>
<feature type="coiled-coil region" evidence="17">
    <location>
        <begin position="2090"/>
        <end position="2131"/>
    </location>
</feature>
<name>A0AA88Y840_PINIB</name>
<comment type="cofactor">
    <cofactor evidence="1">
        <name>FAD</name>
        <dbReference type="ChEBI" id="CHEBI:57692"/>
    </cofactor>
</comment>
<keyword evidence="17" id="KW-0175">Coiled coil</keyword>
<dbReference type="PRINTS" id="PR00420">
    <property type="entry name" value="RNGMNOXGNASE"/>
</dbReference>
<feature type="domain" description="BMERB" evidence="21">
    <location>
        <begin position="1988"/>
        <end position="2137"/>
    </location>
</feature>
<feature type="compositionally biased region" description="Polar residues" evidence="18">
    <location>
        <begin position="1485"/>
        <end position="1497"/>
    </location>
</feature>
<feature type="compositionally biased region" description="Basic and acidic residues" evidence="18">
    <location>
        <begin position="892"/>
        <end position="905"/>
    </location>
</feature>
<dbReference type="Pfam" id="PF00890">
    <property type="entry name" value="FAD_binding_2"/>
    <property type="match status" value="1"/>
</dbReference>
<keyword evidence="9 16" id="KW-0862">Zinc</keyword>
<feature type="compositionally biased region" description="Basic residues" evidence="18">
    <location>
        <begin position="1303"/>
        <end position="1315"/>
    </location>
</feature>
<dbReference type="SMART" id="SM01203">
    <property type="entry name" value="DUF3585"/>
    <property type="match status" value="1"/>
</dbReference>
<feature type="region of interest" description="Disordered" evidence="18">
    <location>
        <begin position="1373"/>
        <end position="1950"/>
    </location>
</feature>
<dbReference type="Gene3D" id="1.10.418.10">
    <property type="entry name" value="Calponin-like domain"/>
    <property type="match status" value="1"/>
</dbReference>
<feature type="region of interest" description="Disordered" evidence="18">
    <location>
        <begin position="1176"/>
        <end position="1333"/>
    </location>
</feature>
<keyword evidence="13 16" id="KW-0440">LIM domain</keyword>
<feature type="compositionally biased region" description="Polar residues" evidence="18">
    <location>
        <begin position="1426"/>
        <end position="1437"/>
    </location>
</feature>
<evidence type="ECO:0000256" key="1">
    <source>
        <dbReference type="ARBA" id="ARBA00001974"/>
    </source>
</evidence>
<proteinExistence type="inferred from homology"/>
<comment type="caution">
    <text evidence="22">The sequence shown here is derived from an EMBL/GenBank/DDBJ whole genome shotgun (WGS) entry which is preliminary data.</text>
</comment>